<dbReference type="AlphaFoldDB" id="A0A9P7A8Y6"/>
<evidence type="ECO:0000313" key="2">
    <source>
        <dbReference type="EMBL" id="KAG1784705.1"/>
    </source>
</evidence>
<dbReference type="InterPro" id="IPR041457">
    <property type="entry name" value="CxC2_KDZ-assoc"/>
</dbReference>
<organism evidence="2 3">
    <name type="scientific">Suillus plorans</name>
    <dbReference type="NCBI Taxonomy" id="116603"/>
    <lineage>
        <taxon>Eukaryota</taxon>
        <taxon>Fungi</taxon>
        <taxon>Dikarya</taxon>
        <taxon>Basidiomycota</taxon>
        <taxon>Agaricomycotina</taxon>
        <taxon>Agaricomycetes</taxon>
        <taxon>Agaricomycetidae</taxon>
        <taxon>Boletales</taxon>
        <taxon>Suillineae</taxon>
        <taxon>Suillaceae</taxon>
        <taxon>Suillus</taxon>
    </lineage>
</organism>
<protein>
    <recommendedName>
        <fullName evidence="1">CxC2-like cysteine cluster KDZ transposase-associated domain-containing protein</fullName>
    </recommendedName>
</protein>
<dbReference type="Pfam" id="PF18758">
    <property type="entry name" value="KDZ"/>
    <property type="match status" value="1"/>
</dbReference>
<name>A0A9P7A8Y6_9AGAM</name>
<dbReference type="InterPro" id="IPR040521">
    <property type="entry name" value="KDZ"/>
</dbReference>
<feature type="domain" description="CxC2-like cysteine cluster KDZ transposase-associated" evidence="1">
    <location>
        <begin position="26"/>
        <end position="94"/>
    </location>
</feature>
<keyword evidence="3" id="KW-1185">Reference proteome</keyword>
<sequence>MHAWKNIPMDAEANFSPMETVHGSTIPTKLTIVHSTGVFLHNVVWCSCPGVDSSTTRPQTAFTFDVLNHFLIDALECKTSASSFFEKIRRMTNNCFPDTVPNRYRELMRVSRLWRDLMSRKWFGFAHNDEQKPDKGDLACWLVSQRYVVDGNFTAQHMVMRKPQLDISLSDGLGYMVKDQEYQTHLSSAVESKERSSCSNHRAVNAANISRSNLRATGVGATACARHGCFVPHSIVDFQKGERHMNIDYSICNALNYHSAGIDSSLIIYDVGCQWSINFLQRVAQSKGLSVPENMHIVPAVGKFHLSAHKLACFARYSLNFIQGAGHVDGEILETLWAPFNKISPTARSMSQAHRQEVLDDHMRDSNWKKIVGIMKTLLKKYKRALKGVDDTKSPFDELTLSLDPEKISIWKIDEKKAMEQRGEYLDIYQLQMNKAPTMAEIRLKLTESENTDTSKPGTVSWLITGINLEDLQDGLRADIRQLPTDATPGQKVSIEEKRQRLTARIAKFHETADAMTAGMDLGTATVHSDDPRFCYAGHDENGWGEVSDEEISEYIDEEILAEEMGIWMPSSVPYQDALALGLGPLQAEELELRKGQANDCLEKLRMALGHKAIIYRQIKKLNAVSSKLTTMEGLGMDKATLGSLYQPISPTELSIDKEVTEENRFGQGSDRLAWFWRGNNASQGQDDAWIDESPTDLVYRVNWLKAKARWNRWQEELRLLAEIIVFKIWTGQMVPTAFHVILIPITDRIKSAELNRPGCNVGIENQPVLILLL</sequence>
<dbReference type="Proteomes" id="UP000719766">
    <property type="component" value="Unassembled WGS sequence"/>
</dbReference>
<dbReference type="GeneID" id="64594794"/>
<evidence type="ECO:0000313" key="3">
    <source>
        <dbReference type="Proteomes" id="UP000719766"/>
    </source>
</evidence>
<dbReference type="OrthoDB" id="3192989at2759"/>
<proteinExistence type="predicted"/>
<dbReference type="Pfam" id="PF18803">
    <property type="entry name" value="CxC2"/>
    <property type="match status" value="1"/>
</dbReference>
<dbReference type="PANTHER" id="PTHR33104:SF2">
    <property type="entry name" value="CXC3 LIKE CYSTEINE CLUSTER DOMAIN-CONTAINING PROTEIN"/>
    <property type="match status" value="1"/>
</dbReference>
<reference evidence="2" key="1">
    <citation type="journal article" date="2020" name="New Phytol.">
        <title>Comparative genomics reveals dynamic genome evolution in host specialist ectomycorrhizal fungi.</title>
        <authorList>
            <person name="Lofgren L.A."/>
            <person name="Nguyen N.H."/>
            <person name="Vilgalys R."/>
            <person name="Ruytinx J."/>
            <person name="Liao H.L."/>
            <person name="Branco S."/>
            <person name="Kuo A."/>
            <person name="LaButti K."/>
            <person name="Lipzen A."/>
            <person name="Andreopoulos W."/>
            <person name="Pangilinan J."/>
            <person name="Riley R."/>
            <person name="Hundley H."/>
            <person name="Na H."/>
            <person name="Barry K."/>
            <person name="Grigoriev I.V."/>
            <person name="Stajich J.E."/>
            <person name="Kennedy P.G."/>
        </authorList>
    </citation>
    <scope>NUCLEOTIDE SEQUENCE</scope>
    <source>
        <strain evidence="2">S12</strain>
    </source>
</reference>
<dbReference type="RefSeq" id="XP_041152190.1">
    <property type="nucleotide sequence ID" value="XM_041301030.1"/>
</dbReference>
<dbReference type="EMBL" id="JABBWE010000132">
    <property type="protein sequence ID" value="KAG1784705.1"/>
    <property type="molecule type" value="Genomic_DNA"/>
</dbReference>
<comment type="caution">
    <text evidence="2">The sequence shown here is derived from an EMBL/GenBank/DDBJ whole genome shotgun (WGS) entry which is preliminary data.</text>
</comment>
<evidence type="ECO:0000259" key="1">
    <source>
        <dbReference type="Pfam" id="PF18803"/>
    </source>
</evidence>
<gene>
    <name evidence="2" type="ORF">HD556DRAFT_1314878</name>
</gene>
<dbReference type="PANTHER" id="PTHR33104">
    <property type="entry name" value="SI:DKEY-29D5.2"/>
    <property type="match status" value="1"/>
</dbReference>
<accession>A0A9P7A8Y6</accession>